<evidence type="ECO:0000313" key="1">
    <source>
        <dbReference type="EMBL" id="KAJ1215234.1"/>
    </source>
</evidence>
<accession>A0AAV7WPS2</accession>
<dbReference type="Proteomes" id="UP001066276">
    <property type="component" value="Chromosome 1_1"/>
</dbReference>
<evidence type="ECO:0000313" key="2">
    <source>
        <dbReference type="Proteomes" id="UP001066276"/>
    </source>
</evidence>
<proteinExistence type="predicted"/>
<dbReference type="EMBL" id="JANPWB010000001">
    <property type="protein sequence ID" value="KAJ1215234.1"/>
    <property type="molecule type" value="Genomic_DNA"/>
</dbReference>
<keyword evidence="2" id="KW-1185">Reference proteome</keyword>
<comment type="caution">
    <text evidence="1">The sequence shown here is derived from an EMBL/GenBank/DDBJ whole genome shotgun (WGS) entry which is preliminary data.</text>
</comment>
<name>A0AAV7WPS2_PLEWA</name>
<dbReference type="AlphaFoldDB" id="A0AAV7WPS2"/>
<protein>
    <submittedName>
        <fullName evidence="1">Uncharacterized protein</fullName>
    </submittedName>
</protein>
<reference evidence="1" key="1">
    <citation type="journal article" date="2022" name="bioRxiv">
        <title>Sequencing and chromosome-scale assembly of the giantPleurodeles waltlgenome.</title>
        <authorList>
            <person name="Brown T."/>
            <person name="Elewa A."/>
            <person name="Iarovenko S."/>
            <person name="Subramanian E."/>
            <person name="Araus A.J."/>
            <person name="Petzold A."/>
            <person name="Susuki M."/>
            <person name="Suzuki K.-i.T."/>
            <person name="Hayashi T."/>
            <person name="Toyoda A."/>
            <person name="Oliveira C."/>
            <person name="Osipova E."/>
            <person name="Leigh N.D."/>
            <person name="Simon A."/>
            <person name="Yun M.H."/>
        </authorList>
    </citation>
    <scope>NUCLEOTIDE SEQUENCE</scope>
    <source>
        <strain evidence="1">20211129_DDA</strain>
        <tissue evidence="1">Liver</tissue>
    </source>
</reference>
<gene>
    <name evidence="1" type="ORF">NDU88_002843</name>
</gene>
<organism evidence="1 2">
    <name type="scientific">Pleurodeles waltl</name>
    <name type="common">Iberian ribbed newt</name>
    <dbReference type="NCBI Taxonomy" id="8319"/>
    <lineage>
        <taxon>Eukaryota</taxon>
        <taxon>Metazoa</taxon>
        <taxon>Chordata</taxon>
        <taxon>Craniata</taxon>
        <taxon>Vertebrata</taxon>
        <taxon>Euteleostomi</taxon>
        <taxon>Amphibia</taxon>
        <taxon>Batrachia</taxon>
        <taxon>Caudata</taxon>
        <taxon>Salamandroidea</taxon>
        <taxon>Salamandridae</taxon>
        <taxon>Pleurodelinae</taxon>
        <taxon>Pleurodeles</taxon>
    </lineage>
</organism>
<sequence>MGICSQLIVAVEVEQCSKHHHYHQDKNICLQLSPRLVTMVTGGAHHELQQKADEPEQAVDVGWQANAQQHRHRIGDSHCKAELLAIHDHAAHHQLAHELAV</sequence>